<name>A0A0N4XWF3_NIPBR</name>
<feature type="compositionally biased region" description="Basic and acidic residues" evidence="1">
    <location>
        <begin position="12"/>
        <end position="27"/>
    </location>
</feature>
<reference evidence="2 3" key="2">
    <citation type="submission" date="2018-11" db="EMBL/GenBank/DDBJ databases">
        <authorList>
            <consortium name="Pathogen Informatics"/>
        </authorList>
    </citation>
    <scope>NUCLEOTIDE SEQUENCE [LARGE SCALE GENOMIC DNA]</scope>
</reference>
<dbReference type="AlphaFoldDB" id="A0A0N4XWF3"/>
<sequence length="88" mass="9793">MTTGNSKPEPTTVERAEDVQETERQETGKVNGGMHQPRKASIVNPSTVKKTGAELRWESSMWSWCCVAQQEQLHLSLSSCASPVEYLN</sequence>
<evidence type="ECO:0000313" key="2">
    <source>
        <dbReference type="EMBL" id="VDL70806.1"/>
    </source>
</evidence>
<proteinExistence type="predicted"/>
<evidence type="ECO:0000313" key="3">
    <source>
        <dbReference type="Proteomes" id="UP000271162"/>
    </source>
</evidence>
<reference evidence="4" key="1">
    <citation type="submission" date="2017-02" db="UniProtKB">
        <authorList>
            <consortium name="WormBaseParasite"/>
        </authorList>
    </citation>
    <scope>IDENTIFICATION</scope>
</reference>
<dbReference type="EMBL" id="UYSL01019869">
    <property type="protein sequence ID" value="VDL70806.1"/>
    <property type="molecule type" value="Genomic_DNA"/>
</dbReference>
<accession>A0A0N4XWF3</accession>
<evidence type="ECO:0000256" key="1">
    <source>
        <dbReference type="SAM" id="MobiDB-lite"/>
    </source>
</evidence>
<protein>
    <submittedName>
        <fullName evidence="4">PEST proteolytic signal-containing nuclear protein</fullName>
    </submittedName>
</protein>
<evidence type="ECO:0000313" key="4">
    <source>
        <dbReference type="WBParaSite" id="NBR_0000721601-mRNA-1"/>
    </source>
</evidence>
<organism evidence="4">
    <name type="scientific">Nippostrongylus brasiliensis</name>
    <name type="common">Rat hookworm</name>
    <dbReference type="NCBI Taxonomy" id="27835"/>
    <lineage>
        <taxon>Eukaryota</taxon>
        <taxon>Metazoa</taxon>
        <taxon>Ecdysozoa</taxon>
        <taxon>Nematoda</taxon>
        <taxon>Chromadorea</taxon>
        <taxon>Rhabditida</taxon>
        <taxon>Rhabditina</taxon>
        <taxon>Rhabditomorpha</taxon>
        <taxon>Strongyloidea</taxon>
        <taxon>Heligmosomidae</taxon>
        <taxon>Nippostrongylus</taxon>
    </lineage>
</organism>
<keyword evidence="3" id="KW-1185">Reference proteome</keyword>
<gene>
    <name evidence="2" type="ORF">NBR_LOCUS7217</name>
</gene>
<feature type="region of interest" description="Disordered" evidence="1">
    <location>
        <begin position="1"/>
        <end position="42"/>
    </location>
</feature>
<dbReference type="Proteomes" id="UP000271162">
    <property type="component" value="Unassembled WGS sequence"/>
</dbReference>
<dbReference type="WBParaSite" id="NBR_0000721601-mRNA-1">
    <property type="protein sequence ID" value="NBR_0000721601-mRNA-1"/>
    <property type="gene ID" value="NBR_0000721601"/>
</dbReference>